<keyword evidence="3 8" id="KW-0808">Transferase</keyword>
<dbReference type="EMBL" id="JBHUPA010000029">
    <property type="protein sequence ID" value="MFD2965321.1"/>
    <property type="molecule type" value="Genomic_DNA"/>
</dbReference>
<accession>A0ABW6BBC6</accession>
<feature type="transmembrane region" description="Helical" evidence="7">
    <location>
        <begin position="133"/>
        <end position="153"/>
    </location>
</feature>
<dbReference type="EC" id="2.7.8.-" evidence="8"/>
<dbReference type="Proteomes" id="UP001597560">
    <property type="component" value="Unassembled WGS sequence"/>
</dbReference>
<feature type="transmembrane region" description="Helical" evidence="7">
    <location>
        <begin position="103"/>
        <end position="121"/>
    </location>
</feature>
<dbReference type="PANTHER" id="PTHR22926">
    <property type="entry name" value="PHOSPHO-N-ACETYLMURAMOYL-PENTAPEPTIDE-TRANSFERASE"/>
    <property type="match status" value="1"/>
</dbReference>
<feature type="transmembrane region" description="Helical" evidence="7">
    <location>
        <begin position="160"/>
        <end position="180"/>
    </location>
</feature>
<dbReference type="GO" id="GO:0016740">
    <property type="term" value="F:transferase activity"/>
    <property type="evidence" value="ECO:0007669"/>
    <property type="project" value="UniProtKB-KW"/>
</dbReference>
<evidence type="ECO:0000256" key="4">
    <source>
        <dbReference type="ARBA" id="ARBA00022692"/>
    </source>
</evidence>
<keyword evidence="5 7" id="KW-1133">Transmembrane helix</keyword>
<keyword evidence="9" id="KW-1185">Reference proteome</keyword>
<reference evidence="9" key="1">
    <citation type="journal article" date="2019" name="Int. J. Syst. Evol. Microbiol.">
        <title>The Global Catalogue of Microorganisms (GCM) 10K type strain sequencing project: providing services to taxonomists for standard genome sequencing and annotation.</title>
        <authorList>
            <consortium name="The Broad Institute Genomics Platform"/>
            <consortium name="The Broad Institute Genome Sequencing Center for Infectious Disease"/>
            <person name="Wu L."/>
            <person name="Ma J."/>
        </authorList>
    </citation>
    <scope>NUCLEOTIDE SEQUENCE [LARGE SCALE GENOMIC DNA]</scope>
    <source>
        <strain evidence="9">KCTC 23098</strain>
    </source>
</reference>
<evidence type="ECO:0000256" key="3">
    <source>
        <dbReference type="ARBA" id="ARBA00022679"/>
    </source>
</evidence>
<dbReference type="InterPro" id="IPR000715">
    <property type="entry name" value="Glycosyl_transferase_4"/>
</dbReference>
<protein>
    <submittedName>
        <fullName evidence="8">MraY family glycosyltransferase</fullName>
        <ecNumber evidence="8">2.7.8.-</ecNumber>
    </submittedName>
</protein>
<comment type="caution">
    <text evidence="8">The sequence shown here is derived from an EMBL/GenBank/DDBJ whole genome shotgun (WGS) entry which is preliminary data.</text>
</comment>
<feature type="transmembrane region" description="Helical" evidence="7">
    <location>
        <begin position="47"/>
        <end position="68"/>
    </location>
</feature>
<keyword evidence="4 7" id="KW-0812">Transmembrane</keyword>
<dbReference type="PANTHER" id="PTHR22926:SF3">
    <property type="entry name" value="UNDECAPRENYL-PHOSPHATE ALPHA-N-ACETYLGLUCOSAMINYL 1-PHOSPHATE TRANSFERASE"/>
    <property type="match status" value="1"/>
</dbReference>
<evidence type="ECO:0000313" key="8">
    <source>
        <dbReference type="EMBL" id="MFD2965321.1"/>
    </source>
</evidence>
<evidence type="ECO:0000256" key="2">
    <source>
        <dbReference type="ARBA" id="ARBA00022475"/>
    </source>
</evidence>
<evidence type="ECO:0000256" key="1">
    <source>
        <dbReference type="ARBA" id="ARBA00004651"/>
    </source>
</evidence>
<feature type="transmembrane region" description="Helical" evidence="7">
    <location>
        <begin position="6"/>
        <end position="27"/>
    </location>
</feature>
<evidence type="ECO:0000256" key="6">
    <source>
        <dbReference type="ARBA" id="ARBA00023136"/>
    </source>
</evidence>
<feature type="transmembrane region" description="Helical" evidence="7">
    <location>
        <begin position="216"/>
        <end position="233"/>
    </location>
</feature>
<evidence type="ECO:0000256" key="5">
    <source>
        <dbReference type="ARBA" id="ARBA00022989"/>
    </source>
</evidence>
<dbReference type="CDD" id="cd06853">
    <property type="entry name" value="GT_WecA_like"/>
    <property type="match status" value="1"/>
</dbReference>
<dbReference type="Pfam" id="PF00953">
    <property type="entry name" value="Glycos_transf_4"/>
    <property type="match status" value="1"/>
</dbReference>
<name>A0ABW6BBC6_9SPHI</name>
<sequence length="429" mass="47744">MVTTLLPFIFSLVISLITIPAIITIAYRKRLVDDPRSETRKVHRYSVPNLGGVAVFSTFALISCLFVNDQMLRNANFIFASGIIIFTIGLKDDLIALDPYKKFAAQFLTAFIVVYFADIRVTNLYGVMGIYEIGNILSYILTCFVFVFIINAFNLIDGINGLLGSITSLICITYGTLFYLMNDKGLSVLSFSMAGAVAGFLFYNLRRRARIFMGDAGAYSIGFIVAILSIRFIELNNIGRLPKIDPFTHAAPGIVMALLILPTFDTLRVFALRILRGKSPFMADRNHLHHRLLDLGLTHLQATFTMVALNAAIIALAFTFENKVQPAELAVIIILAILFCNMCLWVYEVRNADAISALQRQRVVVNETADDAVKHPPLHSQLANTPIAVDSSLVEINVLAVKDNQSTQEEEAAKRFTKEMLDNLERSKN</sequence>
<feature type="transmembrane region" description="Helical" evidence="7">
    <location>
        <begin position="74"/>
        <end position="91"/>
    </location>
</feature>
<evidence type="ECO:0000313" key="9">
    <source>
        <dbReference type="Proteomes" id="UP001597560"/>
    </source>
</evidence>
<comment type="subcellular location">
    <subcellularLocation>
        <location evidence="1">Cell membrane</location>
        <topology evidence="1">Multi-pass membrane protein</topology>
    </subcellularLocation>
</comment>
<evidence type="ECO:0000256" key="7">
    <source>
        <dbReference type="SAM" id="Phobius"/>
    </source>
</evidence>
<feature type="transmembrane region" description="Helical" evidence="7">
    <location>
        <begin position="253"/>
        <end position="271"/>
    </location>
</feature>
<feature type="transmembrane region" description="Helical" evidence="7">
    <location>
        <begin position="292"/>
        <end position="317"/>
    </location>
</feature>
<feature type="transmembrane region" description="Helical" evidence="7">
    <location>
        <begin position="186"/>
        <end position="204"/>
    </location>
</feature>
<dbReference type="RefSeq" id="WP_377613297.1">
    <property type="nucleotide sequence ID" value="NZ_JBHUPA010000029.1"/>
</dbReference>
<gene>
    <name evidence="8" type="ORF">ACFS6J_26205</name>
</gene>
<proteinExistence type="predicted"/>
<keyword evidence="6 7" id="KW-0472">Membrane</keyword>
<organism evidence="8 9">
    <name type="scientific">Olivibacter jilunii</name>
    <dbReference type="NCBI Taxonomy" id="985016"/>
    <lineage>
        <taxon>Bacteria</taxon>
        <taxon>Pseudomonadati</taxon>
        <taxon>Bacteroidota</taxon>
        <taxon>Sphingobacteriia</taxon>
        <taxon>Sphingobacteriales</taxon>
        <taxon>Sphingobacteriaceae</taxon>
        <taxon>Olivibacter</taxon>
    </lineage>
</organism>
<feature type="transmembrane region" description="Helical" evidence="7">
    <location>
        <begin position="329"/>
        <end position="347"/>
    </location>
</feature>
<keyword evidence="2" id="KW-1003">Cell membrane</keyword>